<comment type="subcellular location">
    <subcellularLocation>
        <location evidence="1">Cell membrane</location>
        <topology evidence="1">Multi-pass membrane protein</topology>
    </subcellularLocation>
</comment>
<name>A0AA35RVU1_GEOBA</name>
<gene>
    <name evidence="13" type="ORF">GBAR_LOCUS10965</name>
</gene>
<evidence type="ECO:0000256" key="9">
    <source>
        <dbReference type="ARBA" id="ARBA00023136"/>
    </source>
</evidence>
<keyword evidence="9 11" id="KW-0472">Membrane</keyword>
<keyword evidence="14" id="KW-1185">Reference proteome</keyword>
<dbReference type="AlphaFoldDB" id="A0AA35RVU1"/>
<keyword evidence="5 11" id="KW-0812">Transmembrane</keyword>
<protein>
    <recommendedName>
        <fullName evidence="12">Cytochrome c domain-containing protein</fullName>
    </recommendedName>
</protein>
<dbReference type="GO" id="GO:0046872">
    <property type="term" value="F:metal ion binding"/>
    <property type="evidence" value="ECO:0007669"/>
    <property type="project" value="UniProtKB-KW"/>
</dbReference>
<feature type="transmembrane region" description="Helical" evidence="11">
    <location>
        <begin position="77"/>
        <end position="100"/>
    </location>
</feature>
<dbReference type="GO" id="GO:0005886">
    <property type="term" value="C:plasma membrane"/>
    <property type="evidence" value="ECO:0007669"/>
    <property type="project" value="UniProtKB-SubCell"/>
</dbReference>
<comment type="similarity">
    <text evidence="2">Belongs to the cytochrome c family.</text>
</comment>
<comment type="caution">
    <text evidence="13">The sequence shown here is derived from an EMBL/GenBank/DDBJ whole genome shotgun (WGS) entry which is preliminary data.</text>
</comment>
<evidence type="ECO:0000259" key="12">
    <source>
        <dbReference type="PROSITE" id="PS51007"/>
    </source>
</evidence>
<evidence type="ECO:0000256" key="7">
    <source>
        <dbReference type="ARBA" id="ARBA00022989"/>
    </source>
</evidence>
<dbReference type="GO" id="GO:0009055">
    <property type="term" value="F:electron transfer activity"/>
    <property type="evidence" value="ECO:0007669"/>
    <property type="project" value="InterPro"/>
</dbReference>
<dbReference type="Pfam" id="PF00034">
    <property type="entry name" value="Cytochrom_C"/>
    <property type="match status" value="1"/>
</dbReference>
<evidence type="ECO:0000256" key="6">
    <source>
        <dbReference type="ARBA" id="ARBA00022723"/>
    </source>
</evidence>
<keyword evidence="3" id="KW-1003">Cell membrane</keyword>
<keyword evidence="8 10" id="KW-0408">Iron</keyword>
<evidence type="ECO:0000256" key="5">
    <source>
        <dbReference type="ARBA" id="ARBA00022692"/>
    </source>
</evidence>
<dbReference type="InterPro" id="IPR009056">
    <property type="entry name" value="Cyt_c-like_dom"/>
</dbReference>
<evidence type="ECO:0000313" key="13">
    <source>
        <dbReference type="EMBL" id="CAI8018142.1"/>
    </source>
</evidence>
<dbReference type="Pfam" id="PF03626">
    <property type="entry name" value="COX4_pro"/>
    <property type="match status" value="1"/>
</dbReference>
<dbReference type="Gene3D" id="1.10.760.10">
    <property type="entry name" value="Cytochrome c-like domain"/>
    <property type="match status" value="1"/>
</dbReference>
<keyword evidence="7 11" id="KW-1133">Transmembrane helix</keyword>
<proteinExistence type="inferred from homology"/>
<feature type="transmembrane region" description="Helical" evidence="11">
    <location>
        <begin position="106"/>
        <end position="132"/>
    </location>
</feature>
<feature type="domain" description="Cytochrome c" evidence="12">
    <location>
        <begin position="184"/>
        <end position="289"/>
    </location>
</feature>
<evidence type="ECO:0000256" key="2">
    <source>
        <dbReference type="ARBA" id="ARBA00006488"/>
    </source>
</evidence>
<keyword evidence="6 10" id="KW-0479">Metal-binding</keyword>
<organism evidence="13 14">
    <name type="scientific">Geodia barretti</name>
    <name type="common">Barrett's horny sponge</name>
    <dbReference type="NCBI Taxonomy" id="519541"/>
    <lineage>
        <taxon>Eukaryota</taxon>
        <taxon>Metazoa</taxon>
        <taxon>Porifera</taxon>
        <taxon>Demospongiae</taxon>
        <taxon>Heteroscleromorpha</taxon>
        <taxon>Tetractinellida</taxon>
        <taxon>Astrophorina</taxon>
        <taxon>Geodiidae</taxon>
        <taxon>Geodia</taxon>
    </lineage>
</organism>
<dbReference type="SUPFAM" id="SSF46626">
    <property type="entry name" value="Cytochrome c"/>
    <property type="match status" value="1"/>
</dbReference>
<reference evidence="13" key="1">
    <citation type="submission" date="2023-03" db="EMBL/GenBank/DDBJ databases">
        <authorList>
            <person name="Steffen K."/>
            <person name="Cardenas P."/>
        </authorList>
    </citation>
    <scope>NUCLEOTIDE SEQUENCE</scope>
</reference>
<keyword evidence="4 10" id="KW-0349">Heme</keyword>
<evidence type="ECO:0000313" key="14">
    <source>
        <dbReference type="Proteomes" id="UP001174909"/>
    </source>
</evidence>
<dbReference type="PROSITE" id="PS51007">
    <property type="entry name" value="CYTC"/>
    <property type="match status" value="1"/>
</dbReference>
<dbReference type="InterPro" id="IPR036909">
    <property type="entry name" value="Cyt_c-like_dom_sf"/>
</dbReference>
<evidence type="ECO:0000256" key="3">
    <source>
        <dbReference type="ARBA" id="ARBA00022475"/>
    </source>
</evidence>
<evidence type="ECO:0000256" key="8">
    <source>
        <dbReference type="ARBA" id="ARBA00023004"/>
    </source>
</evidence>
<dbReference type="InterPro" id="IPR005171">
    <property type="entry name" value="Cyt_c_oxidase_su4_prok"/>
</dbReference>
<evidence type="ECO:0000256" key="10">
    <source>
        <dbReference type="PROSITE-ProRule" id="PRU00433"/>
    </source>
</evidence>
<feature type="transmembrane region" description="Helical" evidence="11">
    <location>
        <begin position="49"/>
        <end position="68"/>
    </location>
</feature>
<dbReference type="GO" id="GO:0020037">
    <property type="term" value="F:heme binding"/>
    <property type="evidence" value="ECO:0007669"/>
    <property type="project" value="InterPro"/>
</dbReference>
<evidence type="ECO:0000256" key="11">
    <source>
        <dbReference type="SAM" id="Phobius"/>
    </source>
</evidence>
<dbReference type="EMBL" id="CASHTH010001687">
    <property type="protein sequence ID" value="CAI8018142.1"/>
    <property type="molecule type" value="Genomic_DNA"/>
</dbReference>
<evidence type="ECO:0000256" key="1">
    <source>
        <dbReference type="ARBA" id="ARBA00004651"/>
    </source>
</evidence>
<accession>A0AA35RVU1</accession>
<evidence type="ECO:0000256" key="4">
    <source>
        <dbReference type="ARBA" id="ARBA00022617"/>
    </source>
</evidence>
<dbReference type="Proteomes" id="UP001174909">
    <property type="component" value="Unassembled WGS sequence"/>
</dbReference>
<sequence>MSTNPGHEATLDHETALTHEEHAAHEGAGISRFFFGHVPEGVHGGLKEYGLLAIFLGIITLVEFLIIVPKGFQGSGVVIAPLVILSVIKFFCVVAFFMHLKFENELLWQIFVAGLGLGLVVAISLVLLFGVFRPTPRAFSEPRQEPFVHHVEDAHEPVARALPEELPDPADPADLVPDTPIDLVNAPPGQALFVGTAACASCHTIQGVAQGVLGPELSNIASVAGNRIDGYSAEEYIRESIVEPDAYTAGEADGLPQDYQQGLMSATMAGIQLSDEDVDALVEYLLQQK</sequence>